<reference evidence="1 2" key="1">
    <citation type="submission" date="2023-03" db="EMBL/GenBank/DDBJ databases">
        <title>WGS of Gossypium arboreum.</title>
        <authorList>
            <person name="Yu D."/>
        </authorList>
    </citation>
    <scope>NUCLEOTIDE SEQUENCE [LARGE SCALE GENOMIC DNA]</scope>
    <source>
        <tissue evidence="1">Leaf</tissue>
    </source>
</reference>
<accession>A0ABR0MPE4</accession>
<keyword evidence="2" id="KW-1185">Reference proteome</keyword>
<sequence length="101" mass="11127">MTWANRSLETSLGEAGRLSACILEAILLHWIAIMVKGDIIAGQEAPTVEEEVTEEEEDVCVKVVNEKAEEENTETEAAEKEFVEDIVNASKFMDATNGNLE</sequence>
<proteinExistence type="predicted"/>
<dbReference type="Proteomes" id="UP001358586">
    <property type="component" value="Chromosome 12"/>
</dbReference>
<comment type="caution">
    <text evidence="1">The sequence shown here is derived from an EMBL/GenBank/DDBJ whole genome shotgun (WGS) entry which is preliminary data.</text>
</comment>
<protein>
    <submittedName>
        <fullName evidence="1">Uncharacterized protein</fullName>
    </submittedName>
</protein>
<gene>
    <name evidence="1" type="ORF">PVK06_043795</name>
</gene>
<evidence type="ECO:0000313" key="1">
    <source>
        <dbReference type="EMBL" id="KAK5775844.1"/>
    </source>
</evidence>
<evidence type="ECO:0000313" key="2">
    <source>
        <dbReference type="Proteomes" id="UP001358586"/>
    </source>
</evidence>
<organism evidence="1 2">
    <name type="scientific">Gossypium arboreum</name>
    <name type="common">Tree cotton</name>
    <name type="synonym">Gossypium nanking</name>
    <dbReference type="NCBI Taxonomy" id="29729"/>
    <lineage>
        <taxon>Eukaryota</taxon>
        <taxon>Viridiplantae</taxon>
        <taxon>Streptophyta</taxon>
        <taxon>Embryophyta</taxon>
        <taxon>Tracheophyta</taxon>
        <taxon>Spermatophyta</taxon>
        <taxon>Magnoliopsida</taxon>
        <taxon>eudicotyledons</taxon>
        <taxon>Gunneridae</taxon>
        <taxon>Pentapetalae</taxon>
        <taxon>rosids</taxon>
        <taxon>malvids</taxon>
        <taxon>Malvales</taxon>
        <taxon>Malvaceae</taxon>
        <taxon>Malvoideae</taxon>
        <taxon>Gossypium</taxon>
    </lineage>
</organism>
<name>A0ABR0MPE4_GOSAR</name>
<dbReference type="EMBL" id="JARKNE010000012">
    <property type="protein sequence ID" value="KAK5775844.1"/>
    <property type="molecule type" value="Genomic_DNA"/>
</dbReference>